<keyword evidence="1" id="KW-1133">Transmembrane helix</keyword>
<dbReference type="GO" id="GO:0005886">
    <property type="term" value="C:plasma membrane"/>
    <property type="evidence" value="ECO:0007669"/>
    <property type="project" value="TreeGrafter"/>
</dbReference>
<dbReference type="GO" id="GO:0052621">
    <property type="term" value="F:diguanylate cyclase activity"/>
    <property type="evidence" value="ECO:0007669"/>
    <property type="project" value="TreeGrafter"/>
</dbReference>
<dbReference type="PANTHER" id="PTHR45138:SF9">
    <property type="entry name" value="DIGUANYLATE CYCLASE DGCM-RELATED"/>
    <property type="match status" value="1"/>
</dbReference>
<gene>
    <name evidence="3" type="ORF">G7082_10420</name>
</gene>
<dbReference type="KEGG" id="vhy:G7082_10420"/>
<dbReference type="Pfam" id="PF00990">
    <property type="entry name" value="GGDEF"/>
    <property type="match status" value="1"/>
</dbReference>
<organism evidence="3 4">
    <name type="scientific">Vagococcus hydrophili</name>
    <dbReference type="NCBI Taxonomy" id="2714947"/>
    <lineage>
        <taxon>Bacteria</taxon>
        <taxon>Bacillati</taxon>
        <taxon>Bacillota</taxon>
        <taxon>Bacilli</taxon>
        <taxon>Lactobacillales</taxon>
        <taxon>Enterococcaceae</taxon>
        <taxon>Vagococcus</taxon>
    </lineage>
</organism>
<evidence type="ECO:0000256" key="1">
    <source>
        <dbReference type="SAM" id="Phobius"/>
    </source>
</evidence>
<protein>
    <submittedName>
        <fullName evidence="3">Diguanylate cyclase</fullName>
    </submittedName>
</protein>
<keyword evidence="4" id="KW-1185">Reference proteome</keyword>
<evidence type="ECO:0000259" key="2">
    <source>
        <dbReference type="PROSITE" id="PS50887"/>
    </source>
</evidence>
<proteinExistence type="predicted"/>
<feature type="transmembrane region" description="Helical" evidence="1">
    <location>
        <begin position="126"/>
        <end position="144"/>
    </location>
</feature>
<dbReference type="InterPro" id="IPR050469">
    <property type="entry name" value="Diguanylate_Cyclase"/>
</dbReference>
<accession>A0A6G8AVB1</accession>
<dbReference type="PROSITE" id="PS50887">
    <property type="entry name" value="GGDEF"/>
    <property type="match status" value="1"/>
</dbReference>
<dbReference type="SMART" id="SM00267">
    <property type="entry name" value="GGDEF"/>
    <property type="match status" value="1"/>
</dbReference>
<feature type="transmembrane region" description="Helical" evidence="1">
    <location>
        <begin position="180"/>
        <end position="203"/>
    </location>
</feature>
<dbReference type="NCBIfam" id="TIGR00254">
    <property type="entry name" value="GGDEF"/>
    <property type="match status" value="1"/>
</dbReference>
<dbReference type="SUPFAM" id="SSF55073">
    <property type="entry name" value="Nucleotide cyclase"/>
    <property type="match status" value="1"/>
</dbReference>
<feature type="transmembrane region" description="Helical" evidence="1">
    <location>
        <begin position="86"/>
        <end position="106"/>
    </location>
</feature>
<dbReference type="GO" id="GO:1902201">
    <property type="term" value="P:negative regulation of bacterial-type flagellum-dependent cell motility"/>
    <property type="evidence" value="ECO:0007669"/>
    <property type="project" value="TreeGrafter"/>
</dbReference>
<name>A0A6G8AVB1_9ENTE</name>
<feature type="transmembrane region" description="Helical" evidence="1">
    <location>
        <begin position="5"/>
        <end position="26"/>
    </location>
</feature>
<sequence>MILNFINACVVNLSIIVATVFALYFFSLRHSLKHNDADKDFMIGASSFKLSLFAQIMLGLFIGVMSFIISLNRIPIDHMRPVDVRYLPIYFSVFYGSPLIGSISTLTLITAKTFQYIYISGTPAEYWNNVVLTFAILMISIAITKRKIPPNKAIALCLILTIISRTILLSLFLTPGLTPMILLHILIHSIIFSSLFLLTGWLFHTAFTISKSIHIYRTSSTFDKLTGLYNQESFYFFLDLTYNEAIQYGNRFSLAIIDFDDFKKINDTYGHLAGDHTLEKVAEIFKNRLEPNSRIRVCRIGGDEFGIIFKHEEYDALKFIKESLVEIEATTNRMPLHEQKVTLSVGLVDFYPEEIDETYKPALKVQDLFALADETLYQAKKAGKNQIKTTERKLLIQKKAQTMH</sequence>
<dbReference type="CDD" id="cd01949">
    <property type="entry name" value="GGDEF"/>
    <property type="match status" value="1"/>
</dbReference>
<dbReference type="InterPro" id="IPR043128">
    <property type="entry name" value="Rev_trsase/Diguanyl_cyclase"/>
</dbReference>
<dbReference type="InterPro" id="IPR000160">
    <property type="entry name" value="GGDEF_dom"/>
</dbReference>
<dbReference type="PANTHER" id="PTHR45138">
    <property type="entry name" value="REGULATORY COMPONENTS OF SENSORY TRANSDUCTION SYSTEM"/>
    <property type="match status" value="1"/>
</dbReference>
<evidence type="ECO:0000313" key="4">
    <source>
        <dbReference type="Proteomes" id="UP000501747"/>
    </source>
</evidence>
<keyword evidence="1" id="KW-0472">Membrane</keyword>
<evidence type="ECO:0000313" key="3">
    <source>
        <dbReference type="EMBL" id="QIL48892.1"/>
    </source>
</evidence>
<dbReference type="AlphaFoldDB" id="A0A6G8AVB1"/>
<dbReference type="EMBL" id="CP049887">
    <property type="protein sequence ID" value="QIL48892.1"/>
    <property type="molecule type" value="Genomic_DNA"/>
</dbReference>
<dbReference type="RefSeq" id="WP_166035024.1">
    <property type="nucleotide sequence ID" value="NZ_CP049887.1"/>
</dbReference>
<dbReference type="Proteomes" id="UP000501747">
    <property type="component" value="Chromosome"/>
</dbReference>
<feature type="transmembrane region" description="Helical" evidence="1">
    <location>
        <begin position="153"/>
        <end position="174"/>
    </location>
</feature>
<keyword evidence="1" id="KW-0812">Transmembrane</keyword>
<dbReference type="InterPro" id="IPR029787">
    <property type="entry name" value="Nucleotide_cyclase"/>
</dbReference>
<reference evidence="3 4" key="1">
    <citation type="submission" date="2020-03" db="EMBL/GenBank/DDBJ databases">
        <title>Vagococcus sp. nov., isolated from beetles.</title>
        <authorList>
            <person name="Hyun D.-W."/>
            <person name="Bae J.-W."/>
        </authorList>
    </citation>
    <scope>NUCLEOTIDE SEQUENCE [LARGE SCALE GENOMIC DNA]</scope>
    <source>
        <strain evidence="3 4">HDW17B</strain>
    </source>
</reference>
<feature type="transmembrane region" description="Helical" evidence="1">
    <location>
        <begin position="52"/>
        <end position="74"/>
    </location>
</feature>
<dbReference type="Gene3D" id="3.30.70.270">
    <property type="match status" value="1"/>
</dbReference>
<dbReference type="GO" id="GO:0043709">
    <property type="term" value="P:cell adhesion involved in single-species biofilm formation"/>
    <property type="evidence" value="ECO:0007669"/>
    <property type="project" value="TreeGrafter"/>
</dbReference>
<feature type="domain" description="GGDEF" evidence="2">
    <location>
        <begin position="250"/>
        <end position="392"/>
    </location>
</feature>